<comment type="caution">
    <text evidence="1">The sequence shown here is derived from an EMBL/GenBank/DDBJ whole genome shotgun (WGS) entry which is preliminary data.</text>
</comment>
<proteinExistence type="predicted"/>
<dbReference type="RefSeq" id="WP_192752383.1">
    <property type="nucleotide sequence ID" value="NZ_BAABJL010000136.1"/>
</dbReference>
<dbReference type="AlphaFoldDB" id="A0A927MXC0"/>
<dbReference type="Pfam" id="PF19593">
    <property type="entry name" value="DUF6098"/>
    <property type="match status" value="1"/>
</dbReference>
<accession>A0A927MXC0</accession>
<evidence type="ECO:0000313" key="1">
    <source>
        <dbReference type="EMBL" id="MBE1608646.1"/>
    </source>
</evidence>
<reference evidence="1" key="1">
    <citation type="submission" date="2020-10" db="EMBL/GenBank/DDBJ databases">
        <title>Sequencing the genomes of 1000 actinobacteria strains.</title>
        <authorList>
            <person name="Klenk H.-P."/>
        </authorList>
    </citation>
    <scope>NUCLEOTIDE SEQUENCE</scope>
    <source>
        <strain evidence="1">DSM 45354</strain>
    </source>
</reference>
<protein>
    <submittedName>
        <fullName evidence="1">Uncharacterized protein</fullName>
    </submittedName>
</protein>
<dbReference type="EMBL" id="JADBEM010000001">
    <property type="protein sequence ID" value="MBE1608646.1"/>
    <property type="molecule type" value="Genomic_DNA"/>
</dbReference>
<dbReference type="Proteomes" id="UP000638648">
    <property type="component" value="Unassembled WGS sequence"/>
</dbReference>
<sequence length="119" mass="13513">MRVLDNLEELADLLSCQRTRLFVRFADGPEHDTHEASIDYESDPPLPGLSADRLDPSDWWTRPLLDWLARQVCQYLHLATRSDSHRGWVLTGTMVGRGPDDEPLLSDVEPFAWLGEAAI</sequence>
<name>A0A927MXC0_9ACTN</name>
<evidence type="ECO:0000313" key="2">
    <source>
        <dbReference type="Proteomes" id="UP000638648"/>
    </source>
</evidence>
<gene>
    <name evidence="1" type="ORF">HEB94_005494</name>
</gene>
<dbReference type="InterPro" id="IPR046080">
    <property type="entry name" value="DUF6098"/>
</dbReference>
<keyword evidence="2" id="KW-1185">Reference proteome</keyword>
<organism evidence="1 2">
    <name type="scientific">Actinopolymorpha pittospori</name>
    <dbReference type="NCBI Taxonomy" id="648752"/>
    <lineage>
        <taxon>Bacteria</taxon>
        <taxon>Bacillati</taxon>
        <taxon>Actinomycetota</taxon>
        <taxon>Actinomycetes</taxon>
        <taxon>Propionibacteriales</taxon>
        <taxon>Actinopolymorphaceae</taxon>
        <taxon>Actinopolymorpha</taxon>
    </lineage>
</organism>